<evidence type="ECO:0000313" key="4">
    <source>
        <dbReference type="Proteomes" id="UP001151478"/>
    </source>
</evidence>
<comment type="caution">
    <text evidence="3">The sequence shown here is derived from an EMBL/GenBank/DDBJ whole genome shotgun (WGS) entry which is preliminary data.</text>
</comment>
<feature type="domain" description="HPt" evidence="2">
    <location>
        <begin position="16"/>
        <end position="105"/>
    </location>
</feature>
<dbReference type="InterPro" id="IPR008207">
    <property type="entry name" value="Sig_transdc_His_kin_Hpt_dom"/>
</dbReference>
<organism evidence="3 4">
    <name type="scientific">Polaribacter ponticola</name>
    <dbReference type="NCBI Taxonomy" id="2978475"/>
    <lineage>
        <taxon>Bacteria</taxon>
        <taxon>Pseudomonadati</taxon>
        <taxon>Bacteroidota</taxon>
        <taxon>Flavobacteriia</taxon>
        <taxon>Flavobacteriales</taxon>
        <taxon>Flavobacteriaceae</taxon>
    </lineage>
</organism>
<evidence type="ECO:0000256" key="1">
    <source>
        <dbReference type="PROSITE-ProRule" id="PRU00110"/>
    </source>
</evidence>
<keyword evidence="1" id="KW-0597">Phosphoprotein</keyword>
<keyword evidence="4" id="KW-1185">Reference proteome</keyword>
<dbReference type="InterPro" id="IPR036641">
    <property type="entry name" value="HPT_dom_sf"/>
</dbReference>
<accession>A0ABT5SA22</accession>
<gene>
    <name evidence="3" type="ORF">N5A56_006785</name>
</gene>
<dbReference type="Proteomes" id="UP001151478">
    <property type="component" value="Unassembled WGS sequence"/>
</dbReference>
<evidence type="ECO:0000313" key="3">
    <source>
        <dbReference type="EMBL" id="MDD7914147.1"/>
    </source>
</evidence>
<evidence type="ECO:0000259" key="2">
    <source>
        <dbReference type="PROSITE" id="PS50894"/>
    </source>
</evidence>
<dbReference type="SUPFAM" id="SSF47226">
    <property type="entry name" value="Histidine-containing phosphotransfer domain, HPT domain"/>
    <property type="match status" value="1"/>
</dbReference>
<feature type="modified residue" description="Phosphohistidine" evidence="1">
    <location>
        <position position="55"/>
    </location>
</feature>
<protein>
    <submittedName>
        <fullName evidence="3">Hpt domain-containing protein</fullName>
    </submittedName>
</protein>
<sequence length="105" mass="12549">MEQPNLSYITKISKGDKDFEKSFIQVVKEDLLDDIKNYHFYIKENNLKKTKENVHKIKHKMSILGLVKSYEITNDYENNLRENSLENRAYFESMLPIMVNFIKTL</sequence>
<dbReference type="PROSITE" id="PS50894">
    <property type="entry name" value="HPT"/>
    <property type="match status" value="1"/>
</dbReference>
<name>A0ABT5SA22_9FLAO</name>
<dbReference type="RefSeq" id="WP_265724775.1">
    <property type="nucleotide sequence ID" value="NZ_JAOSLC020000003.1"/>
</dbReference>
<reference evidence="3" key="1">
    <citation type="submission" date="2023-02" db="EMBL/GenBank/DDBJ databases">
        <title>Polaribacter ponticola sp. nov., isolated from seawater.</title>
        <authorList>
            <person name="Baek J.H."/>
            <person name="Kim J.M."/>
            <person name="Choi D.G."/>
            <person name="Jeon C.O."/>
        </authorList>
    </citation>
    <scope>NUCLEOTIDE SEQUENCE</scope>
    <source>
        <strain evidence="3">MSW5</strain>
    </source>
</reference>
<dbReference type="EMBL" id="JAOSLC020000003">
    <property type="protein sequence ID" value="MDD7914147.1"/>
    <property type="molecule type" value="Genomic_DNA"/>
</dbReference>
<proteinExistence type="predicted"/>
<dbReference type="Gene3D" id="1.20.120.160">
    <property type="entry name" value="HPT domain"/>
    <property type="match status" value="1"/>
</dbReference>